<dbReference type="EMBL" id="JAAGPU010000012">
    <property type="protein sequence ID" value="NEU04784.1"/>
    <property type="molecule type" value="Genomic_DNA"/>
</dbReference>
<gene>
    <name evidence="2" type="ORF">G3M99_07940</name>
</gene>
<keyword evidence="3" id="KW-1185">Reference proteome</keyword>
<dbReference type="AlphaFoldDB" id="A0A6M0H3J5"/>
<dbReference type="Proteomes" id="UP000481872">
    <property type="component" value="Unassembled WGS sequence"/>
</dbReference>
<dbReference type="Pfam" id="PF14344">
    <property type="entry name" value="DUF4397"/>
    <property type="match status" value="1"/>
</dbReference>
<name>A0A6M0H3J5_9CLOT</name>
<proteinExistence type="predicted"/>
<feature type="domain" description="DUF4397" evidence="1">
    <location>
        <begin position="19"/>
        <end position="134"/>
    </location>
</feature>
<evidence type="ECO:0000313" key="2">
    <source>
        <dbReference type="EMBL" id="NEU04784.1"/>
    </source>
</evidence>
<evidence type="ECO:0000313" key="3">
    <source>
        <dbReference type="Proteomes" id="UP000481872"/>
    </source>
</evidence>
<dbReference type="RefSeq" id="WP_199869769.1">
    <property type="nucleotide sequence ID" value="NZ_JAAGPU010000012.1"/>
</dbReference>
<sequence length="221" mass="25455">MYFRNNSDNLNNKSNILTFVRLLHASPDAPPVDVYVNNLPLIKDFHYKEFTNYVKLLPGKYNIKIVKSNNPSETLYDTILDIPENKIFTIAAIGKFPNDFELYPIIESYTGPVNDNEVKIRIVNLIPESPNLDVSLNDNEITFNDLMYKEVENYKEIPPKKYSFDIKFQNTDITMLYIPNALLKPTKFYTLYLVGILGTKPGVEGLIPLDGITYLNHYSDM</sequence>
<accession>A0A6M0H3J5</accession>
<protein>
    <submittedName>
        <fullName evidence="2">DUF4397 domain-containing protein</fullName>
    </submittedName>
</protein>
<dbReference type="InterPro" id="IPR025510">
    <property type="entry name" value="DUF4397"/>
</dbReference>
<comment type="caution">
    <text evidence="2">The sequence shown here is derived from an EMBL/GenBank/DDBJ whole genome shotgun (WGS) entry which is preliminary data.</text>
</comment>
<organism evidence="2 3">
    <name type="scientific">Clostridium senegalense</name>
    <dbReference type="NCBI Taxonomy" id="1465809"/>
    <lineage>
        <taxon>Bacteria</taxon>
        <taxon>Bacillati</taxon>
        <taxon>Bacillota</taxon>
        <taxon>Clostridia</taxon>
        <taxon>Eubacteriales</taxon>
        <taxon>Clostridiaceae</taxon>
        <taxon>Clostridium</taxon>
    </lineage>
</organism>
<evidence type="ECO:0000259" key="1">
    <source>
        <dbReference type="Pfam" id="PF14344"/>
    </source>
</evidence>
<reference evidence="2 3" key="1">
    <citation type="submission" date="2020-02" db="EMBL/GenBank/DDBJ databases">
        <title>Genome assembly of a novel Clostridium senegalense strain.</title>
        <authorList>
            <person name="Gupta T.B."/>
            <person name="Jauregui R."/>
            <person name="Maclean P."/>
            <person name="Nawarathana A."/>
            <person name="Brightwell G."/>
        </authorList>
    </citation>
    <scope>NUCLEOTIDE SEQUENCE [LARGE SCALE GENOMIC DNA]</scope>
    <source>
        <strain evidence="2 3">AGRFS4</strain>
    </source>
</reference>